<feature type="domain" description="UspA" evidence="2">
    <location>
        <begin position="99"/>
        <end position="147"/>
    </location>
</feature>
<evidence type="ECO:0000256" key="1">
    <source>
        <dbReference type="ARBA" id="ARBA00008791"/>
    </source>
</evidence>
<evidence type="ECO:0000313" key="4">
    <source>
        <dbReference type="Proteomes" id="UP000291142"/>
    </source>
</evidence>
<dbReference type="EMBL" id="SIRT01000004">
    <property type="protein sequence ID" value="TBN04337.1"/>
    <property type="molecule type" value="Genomic_DNA"/>
</dbReference>
<dbReference type="Pfam" id="PF00582">
    <property type="entry name" value="Usp"/>
    <property type="match status" value="1"/>
</dbReference>
<dbReference type="PANTHER" id="PTHR46268:SF6">
    <property type="entry name" value="UNIVERSAL STRESS PROTEIN UP12"/>
    <property type="match status" value="1"/>
</dbReference>
<comment type="similarity">
    <text evidence="1">Belongs to the universal stress protein A family.</text>
</comment>
<sequence length="286" mass="33293">MKNILLPTDFSENSWNAIRYAINFFELESCNFYLLHISNLSGTVINDAPYITTQEVIEDVFTKPAKLKLRKIVKRISTSLPVNKNHRFYSLHDYNFFIESIRKHVDEKKIDVIVMGTKGASGLKKIILGSNTANVITKVKCTTLVIPEEAKLLKLEEIAFPTDFFVSYDIQLLDPLSKIIEKHQSALRILHINKRKVDLSTEEHKGKELLEDYFSDFKISFHFLTNKKVEDAIQCFVESRDINMICMVAKNINYFQQILFHSKVEEISYHTEIPFLVLHEKIQPYE</sequence>
<dbReference type="OrthoDB" id="9788959at2"/>
<dbReference type="CDD" id="cd00293">
    <property type="entry name" value="USP-like"/>
    <property type="match status" value="1"/>
</dbReference>
<proteinExistence type="inferred from homology"/>
<evidence type="ECO:0000313" key="3">
    <source>
        <dbReference type="EMBL" id="TBN04337.1"/>
    </source>
</evidence>
<dbReference type="InterPro" id="IPR006016">
    <property type="entry name" value="UspA"/>
</dbReference>
<organism evidence="3 4">
    <name type="scientific">Hyunsoonleella flava</name>
    <dbReference type="NCBI Taxonomy" id="2527939"/>
    <lineage>
        <taxon>Bacteria</taxon>
        <taxon>Pseudomonadati</taxon>
        <taxon>Bacteroidota</taxon>
        <taxon>Flavobacteriia</taxon>
        <taxon>Flavobacteriales</taxon>
        <taxon>Flavobacteriaceae</taxon>
    </lineage>
</organism>
<dbReference type="RefSeq" id="WP_130963807.1">
    <property type="nucleotide sequence ID" value="NZ_SIRT01000004.1"/>
</dbReference>
<evidence type="ECO:0000259" key="2">
    <source>
        <dbReference type="Pfam" id="PF00582"/>
    </source>
</evidence>
<dbReference type="PRINTS" id="PR01438">
    <property type="entry name" value="UNVRSLSTRESS"/>
</dbReference>
<dbReference type="PANTHER" id="PTHR46268">
    <property type="entry name" value="STRESS RESPONSE PROTEIN NHAX"/>
    <property type="match status" value="1"/>
</dbReference>
<keyword evidence="4" id="KW-1185">Reference proteome</keyword>
<dbReference type="InterPro" id="IPR006015">
    <property type="entry name" value="Universal_stress_UspA"/>
</dbReference>
<reference evidence="3 4" key="1">
    <citation type="submission" date="2019-02" db="EMBL/GenBank/DDBJ databases">
        <title>Hyunsoonleella sp., isolated from marine sediment.</title>
        <authorList>
            <person name="Liu B.-T."/>
        </authorList>
    </citation>
    <scope>NUCLEOTIDE SEQUENCE [LARGE SCALE GENOMIC DNA]</scope>
    <source>
        <strain evidence="3 4">T58</strain>
    </source>
</reference>
<dbReference type="SUPFAM" id="SSF52402">
    <property type="entry name" value="Adenine nucleotide alpha hydrolases-like"/>
    <property type="match status" value="2"/>
</dbReference>
<protein>
    <submittedName>
        <fullName evidence="3">Universal stress protein</fullName>
    </submittedName>
</protein>
<dbReference type="Proteomes" id="UP000291142">
    <property type="component" value="Unassembled WGS sequence"/>
</dbReference>
<name>A0A4Q9FEQ2_9FLAO</name>
<comment type="caution">
    <text evidence="3">The sequence shown here is derived from an EMBL/GenBank/DDBJ whole genome shotgun (WGS) entry which is preliminary data.</text>
</comment>
<dbReference type="AlphaFoldDB" id="A0A4Q9FEQ2"/>
<dbReference type="Gene3D" id="3.40.50.620">
    <property type="entry name" value="HUPs"/>
    <property type="match status" value="2"/>
</dbReference>
<gene>
    <name evidence="3" type="ORF">EYD45_06880</name>
</gene>
<dbReference type="InterPro" id="IPR014729">
    <property type="entry name" value="Rossmann-like_a/b/a_fold"/>
</dbReference>
<accession>A0A4Q9FEQ2</accession>